<dbReference type="OrthoDB" id="9795032at2"/>
<evidence type="ECO:0000256" key="11">
    <source>
        <dbReference type="HAMAP-Rule" id="MF_00354"/>
    </source>
</evidence>
<sequence length="346" mass="38474">MAHISAHAHRKDEHVFLAEKNYPQTQNNDFDQVRFIHQSLPEIAVDEVDLTTNFAGQKIPFPFYINAMTGGSPRTQRLNQQLATLAKRFSLPMATGSQSVALKEPTTAASFQIVRQANPHGMILANLGADATVTQAQHAIAMLKADALQIHLNLPQEIVMPEGQRRFYWLTNLAKLKTALPVPVIVKEVGFGMSQETLQQLRSIGIEHVDLGGRGGTNFVTIENQRRRFKEFNYLENWGQSTVESLLESRAMQADLNIYASGGVRQPLDIIKALALGAQAVGVSGTILHSLQKNGLDATSQLLQAWCQQLKLLMALLGCRQVKALTHCQLIFSPELMNYIHQRHIK</sequence>
<dbReference type="GO" id="GO:0004452">
    <property type="term" value="F:isopentenyl-diphosphate delta-isomerase activity"/>
    <property type="evidence" value="ECO:0007669"/>
    <property type="project" value="UniProtKB-UniRule"/>
</dbReference>
<comment type="similarity">
    <text evidence="11">Belongs to the IPP isomerase type 2 family.</text>
</comment>
<evidence type="ECO:0000256" key="3">
    <source>
        <dbReference type="ARBA" id="ARBA00022630"/>
    </source>
</evidence>
<evidence type="ECO:0000256" key="4">
    <source>
        <dbReference type="ARBA" id="ARBA00022643"/>
    </source>
</evidence>
<evidence type="ECO:0000256" key="5">
    <source>
        <dbReference type="ARBA" id="ARBA00022723"/>
    </source>
</evidence>
<dbReference type="PANTHER" id="PTHR43665:SF1">
    <property type="entry name" value="ISOPENTENYL-DIPHOSPHATE DELTA-ISOMERASE"/>
    <property type="match status" value="1"/>
</dbReference>
<protein>
    <recommendedName>
        <fullName evidence="11">Isopentenyl-diphosphate delta-isomerase</fullName>
        <shortName evidence="11">IPP isomerase</shortName>
        <ecNumber evidence="11">5.3.3.2</ecNumber>
    </recommendedName>
    <alternativeName>
        <fullName evidence="11">Isopentenyl diphosphate:dimethylallyl diphosphate isomerase</fullName>
    </alternativeName>
    <alternativeName>
        <fullName evidence="11">Isopentenyl pyrophosphate isomerase</fullName>
    </alternativeName>
    <alternativeName>
        <fullName evidence="11">Type 2 isopentenyl diphosphate isomerase</fullName>
        <shortName evidence="11">IDI-2</shortName>
    </alternativeName>
</protein>
<feature type="binding site" evidence="11">
    <location>
        <position position="187"/>
    </location>
    <ligand>
        <name>FMN</name>
        <dbReference type="ChEBI" id="CHEBI:58210"/>
    </ligand>
</feature>
<comment type="cofactor">
    <cofactor evidence="11">
        <name>Mg(2+)</name>
        <dbReference type="ChEBI" id="CHEBI:18420"/>
    </cofactor>
</comment>
<comment type="caution">
    <text evidence="13">The sequence shown here is derived from an EMBL/GenBank/DDBJ whole genome shotgun (WGS) entry which is preliminary data.</text>
</comment>
<dbReference type="AlphaFoldDB" id="A0A0R2D433"/>
<evidence type="ECO:0000256" key="1">
    <source>
        <dbReference type="ARBA" id="ARBA00001917"/>
    </source>
</evidence>
<dbReference type="GO" id="GO:0016491">
    <property type="term" value="F:oxidoreductase activity"/>
    <property type="evidence" value="ECO:0007669"/>
    <property type="project" value="InterPro"/>
</dbReference>
<evidence type="ECO:0000256" key="6">
    <source>
        <dbReference type="ARBA" id="ARBA00022842"/>
    </source>
</evidence>
<gene>
    <name evidence="11" type="primary">fni</name>
    <name evidence="13" type="ORF">FC24_GL001056</name>
</gene>
<comment type="subcellular location">
    <subcellularLocation>
        <location evidence="11">Cytoplasm</location>
    </subcellularLocation>
</comment>
<dbReference type="Gene3D" id="3.20.20.70">
    <property type="entry name" value="Aldolase class I"/>
    <property type="match status" value="1"/>
</dbReference>
<dbReference type="GO" id="GO:0010181">
    <property type="term" value="F:FMN binding"/>
    <property type="evidence" value="ECO:0007669"/>
    <property type="project" value="UniProtKB-UniRule"/>
</dbReference>
<evidence type="ECO:0000256" key="2">
    <source>
        <dbReference type="ARBA" id="ARBA00022490"/>
    </source>
</evidence>
<dbReference type="STRING" id="1423796.FC24_GL001056"/>
<feature type="binding site" evidence="11">
    <location>
        <begin position="263"/>
        <end position="265"/>
    </location>
    <ligand>
        <name>FMN</name>
        <dbReference type="ChEBI" id="CHEBI:58210"/>
    </ligand>
</feature>
<dbReference type="Pfam" id="PF01070">
    <property type="entry name" value="FMN_dh"/>
    <property type="match status" value="1"/>
</dbReference>
<dbReference type="HAMAP" id="MF_00354">
    <property type="entry name" value="Idi_2"/>
    <property type="match status" value="1"/>
</dbReference>
<organism evidence="13 14">
    <name type="scientific">Loigolactobacillus rennini DSM 20253</name>
    <dbReference type="NCBI Taxonomy" id="1423796"/>
    <lineage>
        <taxon>Bacteria</taxon>
        <taxon>Bacillati</taxon>
        <taxon>Bacillota</taxon>
        <taxon>Bacilli</taxon>
        <taxon>Lactobacillales</taxon>
        <taxon>Lactobacillaceae</taxon>
        <taxon>Loigolactobacillus</taxon>
    </lineage>
</organism>
<feature type="binding site" evidence="11">
    <location>
        <position position="126"/>
    </location>
    <ligand>
        <name>FMN</name>
        <dbReference type="ChEBI" id="CHEBI:58210"/>
    </ligand>
</feature>
<dbReference type="Proteomes" id="UP000051638">
    <property type="component" value="Unassembled WGS sequence"/>
</dbReference>
<keyword evidence="3 11" id="KW-0285">Flavoprotein</keyword>
<dbReference type="GO" id="GO:0008299">
    <property type="term" value="P:isoprenoid biosynthetic process"/>
    <property type="evidence" value="ECO:0007669"/>
    <property type="project" value="UniProtKB-UniRule"/>
</dbReference>
<feature type="binding site" evidence="11">
    <location>
        <begin position="10"/>
        <end position="11"/>
    </location>
    <ligand>
        <name>substrate</name>
    </ligand>
</feature>
<keyword evidence="6 11" id="KW-0460">Magnesium</keyword>
<dbReference type="EC" id="5.3.3.2" evidence="11"/>
<keyword evidence="7 11" id="KW-0521">NADP</keyword>
<comment type="function">
    <text evidence="11">Involved in the biosynthesis of isoprenoids. Catalyzes the 1,3-allylic rearrangement of the homoallylic substrate isopentenyl (IPP) to its allylic isomer, dimethylallyl diphosphate (DMAPP).</text>
</comment>
<keyword evidence="2 11" id="KW-0963">Cytoplasm</keyword>
<dbReference type="InterPro" id="IPR013785">
    <property type="entry name" value="Aldolase_TIM"/>
</dbReference>
<evidence type="ECO:0000256" key="8">
    <source>
        <dbReference type="ARBA" id="ARBA00023229"/>
    </source>
</evidence>
<evidence type="ECO:0000256" key="10">
    <source>
        <dbReference type="ARBA" id="ARBA00025810"/>
    </source>
</evidence>
<comment type="cofactor">
    <cofactor evidence="11">
        <name>NADPH</name>
        <dbReference type="ChEBI" id="CHEBI:57783"/>
    </cofactor>
</comment>
<keyword evidence="14" id="KW-1185">Reference proteome</keyword>
<dbReference type="GO" id="GO:0070402">
    <property type="term" value="F:NADPH binding"/>
    <property type="evidence" value="ECO:0007669"/>
    <property type="project" value="UniProtKB-UniRule"/>
</dbReference>
<comment type="catalytic activity">
    <reaction evidence="11">
        <text>isopentenyl diphosphate = dimethylallyl diphosphate</text>
        <dbReference type="Rhea" id="RHEA:23284"/>
        <dbReference type="ChEBI" id="CHEBI:57623"/>
        <dbReference type="ChEBI" id="CHEBI:128769"/>
        <dbReference type="EC" id="5.3.3.2"/>
    </reaction>
</comment>
<evidence type="ECO:0000313" key="14">
    <source>
        <dbReference type="Proteomes" id="UP000051638"/>
    </source>
</evidence>
<reference evidence="13 14" key="1">
    <citation type="journal article" date="2015" name="Genome Announc.">
        <title>Expanding the biotechnology potential of lactobacilli through comparative genomics of 213 strains and associated genera.</title>
        <authorList>
            <person name="Sun Z."/>
            <person name="Harris H.M."/>
            <person name="McCann A."/>
            <person name="Guo C."/>
            <person name="Argimon S."/>
            <person name="Zhang W."/>
            <person name="Yang X."/>
            <person name="Jeffery I.B."/>
            <person name="Cooney J.C."/>
            <person name="Kagawa T.F."/>
            <person name="Liu W."/>
            <person name="Song Y."/>
            <person name="Salvetti E."/>
            <person name="Wrobel A."/>
            <person name="Rasinkangas P."/>
            <person name="Parkhill J."/>
            <person name="Rea M.C."/>
            <person name="O'Sullivan O."/>
            <person name="Ritari J."/>
            <person name="Douillard F.P."/>
            <person name="Paul Ross R."/>
            <person name="Yang R."/>
            <person name="Briner A.E."/>
            <person name="Felis G.E."/>
            <person name="de Vos W.M."/>
            <person name="Barrangou R."/>
            <person name="Klaenhammer T.R."/>
            <person name="Caufield P.W."/>
            <person name="Cui Y."/>
            <person name="Zhang H."/>
            <person name="O'Toole P.W."/>
        </authorList>
    </citation>
    <scope>NUCLEOTIDE SEQUENCE [LARGE SCALE GENOMIC DNA]</scope>
    <source>
        <strain evidence="13 14">DSM 20253</strain>
    </source>
</reference>
<keyword evidence="9 11" id="KW-0413">Isomerase</keyword>
<dbReference type="InterPro" id="IPR011179">
    <property type="entry name" value="IPdP_isomerase"/>
</dbReference>
<dbReference type="NCBIfam" id="TIGR02151">
    <property type="entry name" value="IPP_isom_2"/>
    <property type="match status" value="1"/>
</dbReference>
<feature type="binding site" evidence="11">
    <location>
        <position position="157"/>
    </location>
    <ligand>
        <name>Mg(2+)</name>
        <dbReference type="ChEBI" id="CHEBI:18420"/>
    </ligand>
</feature>
<dbReference type="EMBL" id="AYYI01000027">
    <property type="protein sequence ID" value="KRM98717.1"/>
    <property type="molecule type" value="Genomic_DNA"/>
</dbReference>
<accession>A0A0R2D433</accession>
<proteinExistence type="inferred from homology"/>
<evidence type="ECO:0000256" key="7">
    <source>
        <dbReference type="ARBA" id="ARBA00022857"/>
    </source>
</evidence>
<keyword evidence="5 11" id="KW-0479">Metal-binding</keyword>
<feature type="binding site" evidence="11">
    <location>
        <begin position="284"/>
        <end position="285"/>
    </location>
    <ligand>
        <name>FMN</name>
        <dbReference type="ChEBI" id="CHEBI:58210"/>
    </ligand>
</feature>
<dbReference type="GO" id="GO:0005737">
    <property type="term" value="C:cytoplasm"/>
    <property type="evidence" value="ECO:0007669"/>
    <property type="project" value="UniProtKB-SubCell"/>
</dbReference>
<feature type="binding site" evidence="11">
    <location>
        <position position="217"/>
    </location>
    <ligand>
        <name>FMN</name>
        <dbReference type="ChEBI" id="CHEBI:58210"/>
    </ligand>
</feature>
<dbReference type="PANTHER" id="PTHR43665">
    <property type="entry name" value="ISOPENTENYL-DIPHOSPHATE DELTA-ISOMERASE"/>
    <property type="match status" value="1"/>
</dbReference>
<dbReference type="RefSeq" id="WP_057873689.1">
    <property type="nucleotide sequence ID" value="NZ_AYYI01000027.1"/>
</dbReference>
<comment type="cofactor">
    <cofactor evidence="1 11">
        <name>FMN</name>
        <dbReference type="ChEBI" id="CHEBI:58210"/>
    </cofactor>
</comment>
<dbReference type="PATRIC" id="fig|1423796.3.peg.1080"/>
<comment type="subunit">
    <text evidence="10 11">Homooctamer. Dimer of tetramers.</text>
</comment>
<dbReference type="GO" id="GO:0000287">
    <property type="term" value="F:magnesium ion binding"/>
    <property type="evidence" value="ECO:0007669"/>
    <property type="project" value="UniProtKB-UniRule"/>
</dbReference>
<comment type="caution">
    <text evidence="11">Lacks conserved residue(s) required for the propagation of feature annotation.</text>
</comment>
<dbReference type="SUPFAM" id="SSF51395">
    <property type="entry name" value="FMN-linked oxidoreductases"/>
    <property type="match status" value="1"/>
</dbReference>
<name>A0A0R2D433_9LACO</name>
<keyword evidence="8 11" id="KW-0414">Isoprene biosynthesis</keyword>
<feature type="binding site" evidence="11">
    <location>
        <position position="156"/>
    </location>
    <ligand>
        <name>substrate</name>
    </ligand>
</feature>
<feature type="binding site" evidence="11">
    <location>
        <begin position="67"/>
        <end position="69"/>
    </location>
    <ligand>
        <name>FMN</name>
        <dbReference type="ChEBI" id="CHEBI:58210"/>
    </ligand>
</feature>
<evidence type="ECO:0000259" key="12">
    <source>
        <dbReference type="Pfam" id="PF01070"/>
    </source>
</evidence>
<feature type="domain" description="FMN-dependent dehydrogenase" evidence="12">
    <location>
        <begin position="164"/>
        <end position="327"/>
    </location>
</feature>
<dbReference type="InterPro" id="IPR000262">
    <property type="entry name" value="FMN-dep_DH"/>
</dbReference>
<dbReference type="PIRSF" id="PIRSF003314">
    <property type="entry name" value="IPP_isomerase"/>
    <property type="match status" value="1"/>
</dbReference>
<evidence type="ECO:0000313" key="13">
    <source>
        <dbReference type="EMBL" id="KRM98717.1"/>
    </source>
</evidence>
<feature type="binding site" evidence="11">
    <location>
        <position position="97"/>
    </location>
    <ligand>
        <name>FMN</name>
        <dbReference type="ChEBI" id="CHEBI:58210"/>
    </ligand>
</feature>
<evidence type="ECO:0000256" key="9">
    <source>
        <dbReference type="ARBA" id="ARBA00023235"/>
    </source>
</evidence>
<dbReference type="CDD" id="cd02811">
    <property type="entry name" value="IDI-2_FMN"/>
    <property type="match status" value="1"/>
</dbReference>
<keyword evidence="4 11" id="KW-0288">FMN</keyword>